<organism evidence="2 3">
    <name type="scientific">Porites evermanni</name>
    <dbReference type="NCBI Taxonomy" id="104178"/>
    <lineage>
        <taxon>Eukaryota</taxon>
        <taxon>Metazoa</taxon>
        <taxon>Cnidaria</taxon>
        <taxon>Anthozoa</taxon>
        <taxon>Hexacorallia</taxon>
        <taxon>Scleractinia</taxon>
        <taxon>Fungiina</taxon>
        <taxon>Poritidae</taxon>
        <taxon>Porites</taxon>
    </lineage>
</organism>
<evidence type="ECO:0000256" key="1">
    <source>
        <dbReference type="SAM" id="MobiDB-lite"/>
    </source>
</evidence>
<evidence type="ECO:0000313" key="2">
    <source>
        <dbReference type="EMBL" id="CAH3019960.1"/>
    </source>
</evidence>
<name>A0ABN8M032_9CNID</name>
<dbReference type="EMBL" id="CALNXI010000132">
    <property type="protein sequence ID" value="CAH3019960.1"/>
    <property type="molecule type" value="Genomic_DNA"/>
</dbReference>
<protein>
    <submittedName>
        <fullName evidence="2">Uncharacterized protein</fullName>
    </submittedName>
</protein>
<reference evidence="2 3" key="1">
    <citation type="submission" date="2022-05" db="EMBL/GenBank/DDBJ databases">
        <authorList>
            <consortium name="Genoscope - CEA"/>
            <person name="William W."/>
        </authorList>
    </citation>
    <scope>NUCLEOTIDE SEQUENCE [LARGE SCALE GENOMIC DNA]</scope>
</reference>
<evidence type="ECO:0000313" key="3">
    <source>
        <dbReference type="Proteomes" id="UP001159427"/>
    </source>
</evidence>
<keyword evidence="3" id="KW-1185">Reference proteome</keyword>
<feature type="compositionally biased region" description="Basic and acidic residues" evidence="1">
    <location>
        <begin position="240"/>
        <end position="249"/>
    </location>
</feature>
<feature type="compositionally biased region" description="Basic and acidic residues" evidence="1">
    <location>
        <begin position="210"/>
        <end position="223"/>
    </location>
</feature>
<sequence>MSNTDEENELDGQCDVDERDLQWSPFKEYNHLSALGINLDHDAVKSVIEDSFPAIDQEKGKHVELKKFSSQEHVPGLFLLLYDGESYCSGSTSHGNTCSQTMAAECIAKREVAIYKWKGLLQSSFQTKPVGLSELKWRQHFFEVLSLIPVEDKKLLVSNKKLCSAPDILGGNSVGQPDPIYSNFGRLRNGFYVSSKGVVFSSETEAKAEEKKLLSQRTESHEESDQDEEPRENLQLNKESNPKDKAERKSGLFASLTASLSAAKSGIQGFLEKSSPKQHRHSPRPVPIGDDDSEDETGKLTQTPHSKVPTVDGIDNHDEFTREMEAKGGLMYESANKSIQHLSHDALPPPLSLEVLQAEDQPKE</sequence>
<accession>A0ABN8M032</accession>
<feature type="region of interest" description="Disordered" evidence="1">
    <location>
        <begin position="210"/>
        <end position="249"/>
    </location>
</feature>
<proteinExistence type="predicted"/>
<dbReference type="Proteomes" id="UP001159427">
    <property type="component" value="Unassembled WGS sequence"/>
</dbReference>
<gene>
    <name evidence="2" type="ORF">PEVE_00005068</name>
</gene>
<comment type="caution">
    <text evidence="2">The sequence shown here is derived from an EMBL/GenBank/DDBJ whole genome shotgun (WGS) entry which is preliminary data.</text>
</comment>
<feature type="region of interest" description="Disordered" evidence="1">
    <location>
        <begin position="267"/>
        <end position="317"/>
    </location>
</feature>